<keyword evidence="6" id="KW-1185">Reference proteome</keyword>
<dbReference type="InterPro" id="IPR001296">
    <property type="entry name" value="Glyco_trans_1"/>
</dbReference>
<dbReference type="CDD" id="cd03801">
    <property type="entry name" value="GT4_PimA-like"/>
    <property type="match status" value="1"/>
</dbReference>
<protein>
    <submittedName>
        <fullName evidence="5">Glycosyl transferase family 1</fullName>
    </submittedName>
</protein>
<keyword evidence="2 5" id="KW-0808">Transferase</keyword>
<feature type="domain" description="Glycosyl transferase family 1" evidence="3">
    <location>
        <begin position="168"/>
        <end position="333"/>
    </location>
</feature>
<evidence type="ECO:0000259" key="3">
    <source>
        <dbReference type="Pfam" id="PF00534"/>
    </source>
</evidence>
<accession>A0ABQ2NCX9</accession>
<dbReference type="PANTHER" id="PTHR45947:SF3">
    <property type="entry name" value="SULFOQUINOVOSYL TRANSFERASE SQD2"/>
    <property type="match status" value="1"/>
</dbReference>
<evidence type="ECO:0000256" key="1">
    <source>
        <dbReference type="ARBA" id="ARBA00022676"/>
    </source>
</evidence>
<evidence type="ECO:0000313" key="5">
    <source>
        <dbReference type="EMBL" id="GGO92500.1"/>
    </source>
</evidence>
<dbReference type="Gene3D" id="3.40.50.2000">
    <property type="entry name" value="Glycogen Phosphorylase B"/>
    <property type="match status" value="2"/>
</dbReference>
<comment type="caution">
    <text evidence="5">The sequence shown here is derived from an EMBL/GenBank/DDBJ whole genome shotgun (WGS) entry which is preliminary data.</text>
</comment>
<organism evidence="5 6">
    <name type="scientific">Nocardioides phosphati</name>
    <dbReference type="NCBI Taxonomy" id="1867775"/>
    <lineage>
        <taxon>Bacteria</taxon>
        <taxon>Bacillati</taxon>
        <taxon>Actinomycetota</taxon>
        <taxon>Actinomycetes</taxon>
        <taxon>Propionibacteriales</taxon>
        <taxon>Nocardioidaceae</taxon>
        <taxon>Nocardioides</taxon>
    </lineage>
</organism>
<dbReference type="Pfam" id="PF00534">
    <property type="entry name" value="Glycos_transf_1"/>
    <property type="match status" value="1"/>
</dbReference>
<dbReference type="GO" id="GO:0016740">
    <property type="term" value="F:transferase activity"/>
    <property type="evidence" value="ECO:0007669"/>
    <property type="project" value="UniProtKB-KW"/>
</dbReference>
<reference evidence="6" key="1">
    <citation type="journal article" date="2019" name="Int. J. Syst. Evol. Microbiol.">
        <title>The Global Catalogue of Microorganisms (GCM) 10K type strain sequencing project: providing services to taxonomists for standard genome sequencing and annotation.</title>
        <authorList>
            <consortium name="The Broad Institute Genomics Platform"/>
            <consortium name="The Broad Institute Genome Sequencing Center for Infectious Disease"/>
            <person name="Wu L."/>
            <person name="Ma J."/>
        </authorList>
    </citation>
    <scope>NUCLEOTIDE SEQUENCE [LARGE SCALE GENOMIC DNA]</scope>
    <source>
        <strain evidence="6">CGMCC 4.7371</strain>
    </source>
</reference>
<proteinExistence type="predicted"/>
<dbReference type="EMBL" id="BMNI01000008">
    <property type="protein sequence ID" value="GGO92500.1"/>
    <property type="molecule type" value="Genomic_DNA"/>
</dbReference>
<dbReference type="Proteomes" id="UP000655410">
    <property type="component" value="Unassembled WGS sequence"/>
</dbReference>
<keyword evidence="1" id="KW-0328">Glycosyltransferase</keyword>
<feature type="domain" description="Glycosyltransferase subfamily 4-like N-terminal" evidence="4">
    <location>
        <begin position="54"/>
        <end position="140"/>
    </location>
</feature>
<dbReference type="SUPFAM" id="SSF53756">
    <property type="entry name" value="UDP-Glycosyltransferase/glycogen phosphorylase"/>
    <property type="match status" value="1"/>
</dbReference>
<evidence type="ECO:0000313" key="6">
    <source>
        <dbReference type="Proteomes" id="UP000655410"/>
    </source>
</evidence>
<dbReference type="InterPro" id="IPR028098">
    <property type="entry name" value="Glyco_trans_4-like_N"/>
</dbReference>
<evidence type="ECO:0000259" key="4">
    <source>
        <dbReference type="Pfam" id="PF13579"/>
    </source>
</evidence>
<dbReference type="RefSeq" id="WP_188784736.1">
    <property type="nucleotide sequence ID" value="NZ_BMNI01000008.1"/>
</dbReference>
<gene>
    <name evidence="5" type="ORF">GCM10011584_29050</name>
</gene>
<dbReference type="PANTHER" id="PTHR45947">
    <property type="entry name" value="SULFOQUINOVOSYL TRANSFERASE SQD2"/>
    <property type="match status" value="1"/>
</dbReference>
<evidence type="ECO:0000256" key="2">
    <source>
        <dbReference type="ARBA" id="ARBA00022679"/>
    </source>
</evidence>
<sequence>MRNRPIVVQHSFGDAGSGGPVGALERVLASDLAAEYEFVRMHQETATGGIDRSRLRAWTAMLRDVRPDIVHARGLGNEGFHAVLAARRAGVPRILVSVHGSVRDLVNVGGLRHRVVRDLLEPATLRMASHVTTVCHSAAQRDFIRRHQAKFVGPMTNGVELSPSRGGDRESTRIALGIASDETILISVGRLTFEKGHRALAGSLRLVGAEVAGGVRLLVVGDGPERATIEQAYAGTGIRVDFLGRRYDVATLLQASDVFVFPSLHENLSNALLEAMAAGLPVIASRVGGNVEVVSRGGGLLVEPDESLSVAQAIVALVEDHELRRVLGSEARKVVEDHYSIASMTETLDAIYREMLGD</sequence>
<dbReference type="InterPro" id="IPR050194">
    <property type="entry name" value="Glycosyltransferase_grp1"/>
</dbReference>
<dbReference type="Pfam" id="PF13579">
    <property type="entry name" value="Glyco_trans_4_4"/>
    <property type="match status" value="1"/>
</dbReference>
<name>A0ABQ2NCX9_9ACTN</name>